<dbReference type="InterPro" id="IPR013057">
    <property type="entry name" value="AA_transpt_TM"/>
</dbReference>
<keyword evidence="7" id="KW-0175">Coiled coil</keyword>
<dbReference type="OrthoDB" id="1911931at2759"/>
<feature type="region of interest" description="Disordered" evidence="8">
    <location>
        <begin position="405"/>
        <end position="425"/>
    </location>
</feature>
<feature type="transmembrane region" description="Helical" evidence="9">
    <location>
        <begin position="785"/>
        <end position="810"/>
    </location>
</feature>
<evidence type="ECO:0000256" key="2">
    <source>
        <dbReference type="ARBA" id="ARBA00022448"/>
    </source>
</evidence>
<keyword evidence="6 9" id="KW-0472">Membrane</keyword>
<dbReference type="EMBL" id="AWUE01016255">
    <property type="protein sequence ID" value="OMO93563.1"/>
    <property type="molecule type" value="Genomic_DNA"/>
</dbReference>
<feature type="compositionally biased region" description="Polar residues" evidence="8">
    <location>
        <begin position="191"/>
        <end position="204"/>
    </location>
</feature>
<feature type="compositionally biased region" description="Low complexity" evidence="8">
    <location>
        <begin position="123"/>
        <end position="134"/>
    </location>
</feature>
<dbReference type="STRING" id="93759.A0A1R3JFG5"/>
<evidence type="ECO:0000259" key="10">
    <source>
        <dbReference type="Pfam" id="PF01490"/>
    </source>
</evidence>
<evidence type="ECO:0000256" key="3">
    <source>
        <dbReference type="ARBA" id="ARBA00022692"/>
    </source>
</evidence>
<accession>A0A1R3JFG5</accession>
<dbReference type="PANTHER" id="PTHR34466">
    <property type="entry name" value="OS11G0129800 PROTEIN"/>
    <property type="match status" value="1"/>
</dbReference>
<name>A0A1R3JFG5_9ROSI</name>
<feature type="compositionally biased region" description="Basic residues" evidence="8">
    <location>
        <begin position="29"/>
        <end position="42"/>
    </location>
</feature>
<dbReference type="AlphaFoldDB" id="A0A1R3JFG5"/>
<evidence type="ECO:0000313" key="12">
    <source>
        <dbReference type="Proteomes" id="UP000187203"/>
    </source>
</evidence>
<feature type="transmembrane region" description="Helical" evidence="9">
    <location>
        <begin position="746"/>
        <end position="765"/>
    </location>
</feature>
<sequence length="897" mass="99675">MATSAFKSTTKRTSVGNSPEDSSSSNRTSVHRRTRSLSRFSHRLPGADDDDELTPVPRSRGRFVNTVRGTGFPEISLDDLAIELFDSSLRGRSASRNADVIPRNGEGKKGGEESASQRRGRSVSRQGSRGSFVNSGGGGGRLTSDTASSRRRRSVSVVRYQVSDSESDLDHSQNSSNRASMRNSIGRDKQLSSTNKQTASNNRQGLRRSLSQKDLKYHDGYSSHSSALTDDEGRDALSTKNGTERTIRAVYAQKKGDHPTGDDVNGGLYAAMRKELRHAVEEIKTQLEQAMVKTKKSGLASDGIHPDDSDVLNAVSTIRKKCASKLEKSEKRKQDLLAEILLEEQNGRELSKIVKELLPEPKNSIVEKPMRARRRSNDRTRMSKQLTEEAERYIEDFISNVEDTDISSLDGDRSDTSSSIGGIMKTPNFQSPTLFKSAPVEMDGVMLPWLQWETSNDASPLSCINKHNLSQEAPSAQDLSNQFTSSRGSWSPAFTDCPSISMGEDSGTKFGQPGSYQSQFSLNGTNTMQFDVDDYVNLKSEEDFLHEMAETTERKDSSSSKEDALNDWLPITKSRNAKWWYSAFHNVTAMVGAGVLGLPYAMSQLGWGPGVVIMILSWVITLYTLWQMVEMHEMVPGKRFDRYHELGQHAFGEKLGLWIVVPQQLLVECSTSYSTIAWAASIHKGVQPDVDFGPRASTHTGQVFQFFAALGDVAFAYAGHNVVLEIQATIPSSPEKPSKKPMWKGVIVAYIVVALCYLPVAFVGYRVFGNSIEDNILISLNKPTALIIAANAFVVFHVIGSYQVYAIPVFDMTESFLIKKMHFKPSHLLRFVTRTIYVAPLHHVACYLQTKKIQFVVVRELDMHYRWYAFDGFGSNRCIEAAHSSIQELQVLLLSLN</sequence>
<comment type="caution">
    <text evidence="11">The sequence shown here is derived from an EMBL/GenBank/DDBJ whole genome shotgun (WGS) entry which is preliminary data.</text>
</comment>
<feature type="compositionally biased region" description="Basic and acidic residues" evidence="8">
    <location>
        <begin position="105"/>
        <end position="116"/>
    </location>
</feature>
<keyword evidence="2" id="KW-0813">Transport</keyword>
<dbReference type="GO" id="GO:0016020">
    <property type="term" value="C:membrane"/>
    <property type="evidence" value="ECO:0007669"/>
    <property type="project" value="UniProtKB-SubCell"/>
</dbReference>
<evidence type="ECO:0000256" key="9">
    <source>
        <dbReference type="SAM" id="Phobius"/>
    </source>
</evidence>
<evidence type="ECO:0000313" key="11">
    <source>
        <dbReference type="EMBL" id="OMO93563.1"/>
    </source>
</evidence>
<proteinExistence type="predicted"/>
<dbReference type="Pfam" id="PF01490">
    <property type="entry name" value="Aa_trans"/>
    <property type="match status" value="2"/>
</dbReference>
<evidence type="ECO:0000256" key="1">
    <source>
        <dbReference type="ARBA" id="ARBA00004370"/>
    </source>
</evidence>
<evidence type="ECO:0000256" key="6">
    <source>
        <dbReference type="ARBA" id="ARBA00023136"/>
    </source>
</evidence>
<feature type="transmembrane region" description="Helical" evidence="9">
    <location>
        <begin position="607"/>
        <end position="626"/>
    </location>
</feature>
<feature type="compositionally biased region" description="Basic and acidic residues" evidence="8">
    <location>
        <begin position="211"/>
        <end position="221"/>
    </location>
</feature>
<protein>
    <submittedName>
        <fullName evidence="11">Amino acid transporter, transmembrane</fullName>
    </submittedName>
</protein>
<gene>
    <name evidence="11" type="ORF">COLO4_16831</name>
</gene>
<reference evidence="12" key="1">
    <citation type="submission" date="2013-09" db="EMBL/GenBank/DDBJ databases">
        <title>Corchorus olitorius genome sequencing.</title>
        <authorList>
            <person name="Alam M."/>
            <person name="Haque M.S."/>
            <person name="Islam M.S."/>
            <person name="Emdad E.M."/>
            <person name="Islam M.M."/>
            <person name="Ahmed B."/>
            <person name="Halim A."/>
            <person name="Hossen Q.M.M."/>
            <person name="Hossain M.Z."/>
            <person name="Ahmed R."/>
            <person name="Khan M.M."/>
            <person name="Islam R."/>
            <person name="Rashid M.M."/>
            <person name="Khan S.A."/>
            <person name="Rahman M.S."/>
            <person name="Alam M."/>
            <person name="Yahiya A.S."/>
            <person name="Khan M.S."/>
            <person name="Azam M.S."/>
            <person name="Haque T."/>
            <person name="Lashkar M.Z.H."/>
            <person name="Akhand A.I."/>
            <person name="Morshed G."/>
            <person name="Roy S."/>
            <person name="Uddin K.S."/>
            <person name="Rabeya T."/>
            <person name="Hossain A.S."/>
            <person name="Chowdhury A."/>
            <person name="Snigdha A.R."/>
            <person name="Mortoza M.S."/>
            <person name="Matin S.A."/>
            <person name="Hoque S.M.E."/>
            <person name="Islam M.K."/>
            <person name="Roy D.K."/>
            <person name="Haider R."/>
            <person name="Moosa M.M."/>
            <person name="Elias S.M."/>
            <person name="Hasan A.M."/>
            <person name="Jahan S."/>
            <person name="Shafiuddin M."/>
            <person name="Mahmood N."/>
            <person name="Shommy N.S."/>
        </authorList>
    </citation>
    <scope>NUCLEOTIDE SEQUENCE [LARGE SCALE GENOMIC DNA]</scope>
    <source>
        <strain evidence="12">cv. O-4</strain>
    </source>
</reference>
<feature type="coiled-coil region" evidence="7">
    <location>
        <begin position="319"/>
        <end position="346"/>
    </location>
</feature>
<evidence type="ECO:0000256" key="5">
    <source>
        <dbReference type="ARBA" id="ARBA00022989"/>
    </source>
</evidence>
<dbReference type="Proteomes" id="UP000187203">
    <property type="component" value="Unassembled WGS sequence"/>
</dbReference>
<dbReference type="GO" id="GO:0006865">
    <property type="term" value="P:amino acid transport"/>
    <property type="evidence" value="ECO:0007669"/>
    <property type="project" value="UniProtKB-KW"/>
</dbReference>
<evidence type="ECO:0000256" key="4">
    <source>
        <dbReference type="ARBA" id="ARBA00022970"/>
    </source>
</evidence>
<organism evidence="11 12">
    <name type="scientific">Corchorus olitorius</name>
    <dbReference type="NCBI Taxonomy" id="93759"/>
    <lineage>
        <taxon>Eukaryota</taxon>
        <taxon>Viridiplantae</taxon>
        <taxon>Streptophyta</taxon>
        <taxon>Embryophyta</taxon>
        <taxon>Tracheophyta</taxon>
        <taxon>Spermatophyta</taxon>
        <taxon>Magnoliopsida</taxon>
        <taxon>eudicotyledons</taxon>
        <taxon>Gunneridae</taxon>
        <taxon>Pentapetalae</taxon>
        <taxon>rosids</taxon>
        <taxon>malvids</taxon>
        <taxon>Malvales</taxon>
        <taxon>Malvaceae</taxon>
        <taxon>Grewioideae</taxon>
        <taxon>Apeibeae</taxon>
        <taxon>Corchorus</taxon>
    </lineage>
</organism>
<keyword evidence="5 9" id="KW-1133">Transmembrane helix</keyword>
<feature type="region of interest" description="Disordered" evidence="8">
    <location>
        <begin position="91"/>
        <end position="241"/>
    </location>
</feature>
<keyword evidence="3 9" id="KW-0812">Transmembrane</keyword>
<dbReference type="PANTHER" id="PTHR34466:SF1">
    <property type="entry name" value="OS06G0609800 PROTEIN"/>
    <property type="match status" value="1"/>
</dbReference>
<comment type="subcellular location">
    <subcellularLocation>
        <location evidence="1">Membrane</location>
    </subcellularLocation>
</comment>
<feature type="compositionally biased region" description="Polar residues" evidence="8">
    <location>
        <begin position="1"/>
        <end position="28"/>
    </location>
</feature>
<feature type="domain" description="Amino acid transporter transmembrane" evidence="10">
    <location>
        <begin position="669"/>
        <end position="847"/>
    </location>
</feature>
<feature type="domain" description="Amino acid transporter transmembrane" evidence="10">
    <location>
        <begin position="576"/>
        <end position="661"/>
    </location>
</feature>
<keyword evidence="12" id="KW-1185">Reference proteome</keyword>
<feature type="region of interest" description="Disordered" evidence="8">
    <location>
        <begin position="1"/>
        <end position="70"/>
    </location>
</feature>
<keyword evidence="4" id="KW-0029">Amino-acid transport</keyword>
<evidence type="ECO:0000256" key="8">
    <source>
        <dbReference type="SAM" id="MobiDB-lite"/>
    </source>
</evidence>
<evidence type="ECO:0000256" key="7">
    <source>
        <dbReference type="SAM" id="Coils"/>
    </source>
</evidence>
<feature type="compositionally biased region" description="Polar residues" evidence="8">
    <location>
        <begin position="172"/>
        <end position="183"/>
    </location>
</feature>